<organism evidence="2 3">
    <name type="scientific">Halobacillus salinus</name>
    <dbReference type="NCBI Taxonomy" id="192814"/>
    <lineage>
        <taxon>Bacteria</taxon>
        <taxon>Bacillati</taxon>
        <taxon>Bacillota</taxon>
        <taxon>Bacilli</taxon>
        <taxon>Bacillales</taxon>
        <taxon>Bacillaceae</taxon>
        <taxon>Halobacillus</taxon>
    </lineage>
</organism>
<dbReference type="RefSeq" id="WP_135327910.1">
    <property type="nucleotide sequence ID" value="NZ_SRJC01000003.1"/>
</dbReference>
<feature type="domain" description="Thioredoxin" evidence="1">
    <location>
        <begin position="15"/>
        <end position="84"/>
    </location>
</feature>
<reference evidence="2 3" key="1">
    <citation type="journal article" date="2003" name="Int. J. Syst. Evol. Microbiol.">
        <title>Halobacillus salinus sp. nov., isolated from a salt lake on the coast of the East Sea in Korea.</title>
        <authorList>
            <person name="Yoon J.H."/>
            <person name="Kang K.H."/>
            <person name="Park Y.H."/>
        </authorList>
    </citation>
    <scope>NUCLEOTIDE SEQUENCE [LARGE SCALE GENOMIC DNA]</scope>
    <source>
        <strain evidence="2 3">HSL-3</strain>
    </source>
</reference>
<name>A0A4Z0GWQ6_9BACI</name>
<dbReference type="InterPro" id="IPR036249">
    <property type="entry name" value="Thioredoxin-like_sf"/>
</dbReference>
<gene>
    <name evidence="2" type="ORF">E4663_12810</name>
</gene>
<evidence type="ECO:0000313" key="3">
    <source>
        <dbReference type="Proteomes" id="UP000297982"/>
    </source>
</evidence>
<evidence type="ECO:0000259" key="1">
    <source>
        <dbReference type="Pfam" id="PF00085"/>
    </source>
</evidence>
<accession>A0A4Z0GWQ6</accession>
<dbReference type="Pfam" id="PF00085">
    <property type="entry name" value="Thioredoxin"/>
    <property type="match status" value="1"/>
</dbReference>
<dbReference type="CDD" id="cd02947">
    <property type="entry name" value="TRX_family"/>
    <property type="match status" value="1"/>
</dbReference>
<dbReference type="SUPFAM" id="SSF52833">
    <property type="entry name" value="Thioredoxin-like"/>
    <property type="match status" value="1"/>
</dbReference>
<comment type="caution">
    <text evidence="2">The sequence shown here is derived from an EMBL/GenBank/DDBJ whole genome shotgun (WGS) entry which is preliminary data.</text>
</comment>
<protein>
    <submittedName>
        <fullName evidence="2">Thioredoxin</fullName>
    </submittedName>
</protein>
<dbReference type="Proteomes" id="UP000297982">
    <property type="component" value="Unassembled WGS sequence"/>
</dbReference>
<dbReference type="InterPro" id="IPR013766">
    <property type="entry name" value="Thioredoxin_domain"/>
</dbReference>
<dbReference type="Gene3D" id="3.40.30.10">
    <property type="entry name" value="Glutaredoxin"/>
    <property type="match status" value="1"/>
</dbReference>
<dbReference type="STRING" id="192814.GCA_900166575_03505"/>
<dbReference type="AlphaFoldDB" id="A0A4Z0GWQ6"/>
<evidence type="ECO:0000313" key="2">
    <source>
        <dbReference type="EMBL" id="TGB02220.1"/>
    </source>
</evidence>
<keyword evidence="3" id="KW-1185">Reference proteome</keyword>
<proteinExistence type="predicted"/>
<dbReference type="EMBL" id="SRJC01000003">
    <property type="protein sequence ID" value="TGB02220.1"/>
    <property type="molecule type" value="Genomic_DNA"/>
</dbReference>
<sequence>MQDLGTQAEVTIGAEEQSLIFVHSPFCGTCHLAERMLVTLEETFQEELFRKCNASLNPNFMEKHKVQSVPCLLIATGGEVVDRIYAFHSVPYLYECLSGYVRK</sequence>